<reference evidence="3" key="1">
    <citation type="submission" date="2020-05" db="EMBL/GenBank/DDBJ databases">
        <title>Frigoriglobus tundricola gen. nov., sp. nov., a psychrotolerant cellulolytic planctomycete of the family Gemmataceae with two divergent copies of 16S rRNA gene.</title>
        <authorList>
            <person name="Kulichevskaya I.S."/>
            <person name="Ivanova A.A."/>
            <person name="Naumoff D.G."/>
            <person name="Beletsky A.V."/>
            <person name="Rijpstra W.I.C."/>
            <person name="Sinninghe Damste J.S."/>
            <person name="Mardanov A.V."/>
            <person name="Ravin N.V."/>
            <person name="Dedysh S.N."/>
        </authorList>
    </citation>
    <scope>NUCLEOTIDE SEQUENCE [LARGE SCALE GENOMIC DNA]</scope>
    <source>
        <strain evidence="3">PL17</strain>
    </source>
</reference>
<dbReference type="Proteomes" id="UP000503447">
    <property type="component" value="Chromosome"/>
</dbReference>
<dbReference type="EMBL" id="CP053452">
    <property type="protein sequence ID" value="QJW94649.1"/>
    <property type="molecule type" value="Genomic_DNA"/>
</dbReference>
<protein>
    <submittedName>
        <fullName evidence="2">Uncharacterized protein</fullName>
    </submittedName>
</protein>
<evidence type="ECO:0000313" key="3">
    <source>
        <dbReference type="Proteomes" id="UP000503447"/>
    </source>
</evidence>
<dbReference type="KEGG" id="ftj:FTUN_2171"/>
<proteinExistence type="predicted"/>
<organism evidence="2 3">
    <name type="scientific">Frigoriglobus tundricola</name>
    <dbReference type="NCBI Taxonomy" id="2774151"/>
    <lineage>
        <taxon>Bacteria</taxon>
        <taxon>Pseudomonadati</taxon>
        <taxon>Planctomycetota</taxon>
        <taxon>Planctomycetia</taxon>
        <taxon>Gemmatales</taxon>
        <taxon>Gemmataceae</taxon>
        <taxon>Frigoriglobus</taxon>
    </lineage>
</organism>
<sequence length="48" mass="5781">MTRRNHSAESLESNPRDRAHPPRPYWKRAHRDWRAWTVAMVLLALMLV</sequence>
<name>A0A6M5YKN4_9BACT</name>
<keyword evidence="3" id="KW-1185">Reference proteome</keyword>
<dbReference type="AlphaFoldDB" id="A0A6M5YKN4"/>
<evidence type="ECO:0000256" key="1">
    <source>
        <dbReference type="SAM" id="MobiDB-lite"/>
    </source>
</evidence>
<feature type="compositionally biased region" description="Basic and acidic residues" evidence="1">
    <location>
        <begin position="1"/>
        <end position="20"/>
    </location>
</feature>
<gene>
    <name evidence="2" type="ORF">FTUN_2171</name>
</gene>
<evidence type="ECO:0000313" key="2">
    <source>
        <dbReference type="EMBL" id="QJW94649.1"/>
    </source>
</evidence>
<accession>A0A6M5YKN4</accession>
<feature type="region of interest" description="Disordered" evidence="1">
    <location>
        <begin position="1"/>
        <end position="24"/>
    </location>
</feature>